<sequence>MIESLIEKKRPPSDLLTVLNPLDAICNKPRRDAICVSQLKNAKKVDEALLQERPDVKIFLPFRFFLYKPEDLFKPNTYNRFLAAVSGDHLISLIDEISYRSPPAPLLSQVDEIPPGEFCNGDNRPERCGQNCMCIHQIDIPLNAIVEVVLVDEVQAPNLSHPFHLHGYSFTVVGIGRSPDKNIKKINLKHALDLDRRGLLHRRFNLPPFKDTIAVPNNGYVIIRFRADNPGYWLFHCHFLFHIVIGMNLIIHVGTKTDLPPVPKGFPRCGDFTPPVTLNDFNNYHSKLPK</sequence>
<keyword evidence="3" id="KW-0472">Membrane</keyword>
<dbReference type="InterPro" id="IPR008972">
    <property type="entry name" value="Cupredoxin"/>
</dbReference>
<dbReference type="SUPFAM" id="SSF49503">
    <property type="entry name" value="Cupredoxins"/>
    <property type="match status" value="1"/>
</dbReference>
<dbReference type="AlphaFoldDB" id="A0AAW1VBA6"/>
<organism evidence="5 6">
    <name type="scientific">Henosepilachna vigintioctopunctata</name>
    <dbReference type="NCBI Taxonomy" id="420089"/>
    <lineage>
        <taxon>Eukaryota</taxon>
        <taxon>Metazoa</taxon>
        <taxon>Ecdysozoa</taxon>
        <taxon>Arthropoda</taxon>
        <taxon>Hexapoda</taxon>
        <taxon>Insecta</taxon>
        <taxon>Pterygota</taxon>
        <taxon>Neoptera</taxon>
        <taxon>Endopterygota</taxon>
        <taxon>Coleoptera</taxon>
        <taxon>Polyphaga</taxon>
        <taxon>Cucujiformia</taxon>
        <taxon>Coccinelloidea</taxon>
        <taxon>Coccinellidae</taxon>
        <taxon>Epilachninae</taxon>
        <taxon>Epilachnini</taxon>
        <taxon>Henosepilachna</taxon>
    </lineage>
</organism>
<reference evidence="5 6" key="1">
    <citation type="submission" date="2023-03" db="EMBL/GenBank/DDBJ databases">
        <title>Genome insight into feeding habits of ladybird beetles.</title>
        <authorList>
            <person name="Li H.-S."/>
            <person name="Huang Y.-H."/>
            <person name="Pang H."/>
        </authorList>
    </citation>
    <scope>NUCLEOTIDE SEQUENCE [LARGE SCALE GENOMIC DNA]</scope>
    <source>
        <strain evidence="5">SYSU_2023b</strain>
        <tissue evidence="5">Whole body</tissue>
    </source>
</reference>
<dbReference type="GO" id="GO:0005507">
    <property type="term" value="F:copper ion binding"/>
    <property type="evidence" value="ECO:0007669"/>
    <property type="project" value="InterPro"/>
</dbReference>
<dbReference type="PROSITE" id="PS00080">
    <property type="entry name" value="MULTICOPPER_OXIDASE2"/>
    <property type="match status" value="1"/>
</dbReference>
<comment type="caution">
    <text evidence="5">The sequence shown here is derived from an EMBL/GenBank/DDBJ whole genome shotgun (WGS) entry which is preliminary data.</text>
</comment>
<keyword evidence="2" id="KW-0560">Oxidoreductase</keyword>
<evidence type="ECO:0000256" key="1">
    <source>
        <dbReference type="ARBA" id="ARBA00022723"/>
    </source>
</evidence>
<dbReference type="EMBL" id="JARQZJ010000123">
    <property type="protein sequence ID" value="KAK9889608.1"/>
    <property type="molecule type" value="Genomic_DNA"/>
</dbReference>
<dbReference type="Gene3D" id="2.60.40.420">
    <property type="entry name" value="Cupredoxins - blue copper proteins"/>
    <property type="match status" value="1"/>
</dbReference>
<evidence type="ECO:0000313" key="6">
    <source>
        <dbReference type="Proteomes" id="UP001431783"/>
    </source>
</evidence>
<keyword evidence="3" id="KW-0812">Transmembrane</keyword>
<dbReference type="GO" id="GO:0005886">
    <property type="term" value="C:plasma membrane"/>
    <property type="evidence" value="ECO:0007669"/>
    <property type="project" value="TreeGrafter"/>
</dbReference>
<dbReference type="Proteomes" id="UP001431783">
    <property type="component" value="Unassembled WGS sequence"/>
</dbReference>
<evidence type="ECO:0000313" key="5">
    <source>
        <dbReference type="EMBL" id="KAK9889608.1"/>
    </source>
</evidence>
<protein>
    <recommendedName>
        <fullName evidence="4">Plastocyanin-like domain-containing protein</fullName>
    </recommendedName>
</protein>
<feature type="domain" description="Plastocyanin-like" evidence="4">
    <location>
        <begin position="119"/>
        <end position="251"/>
    </location>
</feature>
<keyword evidence="1" id="KW-0479">Metal-binding</keyword>
<proteinExistence type="predicted"/>
<dbReference type="InterPro" id="IPR033138">
    <property type="entry name" value="Cu_oxidase_CS"/>
</dbReference>
<dbReference type="PANTHER" id="PTHR11709:SF232">
    <property type="entry name" value="STRAW, ISOFORM G"/>
    <property type="match status" value="1"/>
</dbReference>
<evidence type="ECO:0000256" key="2">
    <source>
        <dbReference type="ARBA" id="ARBA00023002"/>
    </source>
</evidence>
<evidence type="ECO:0000259" key="4">
    <source>
        <dbReference type="Pfam" id="PF07731"/>
    </source>
</evidence>
<dbReference type="PANTHER" id="PTHR11709">
    <property type="entry name" value="MULTI-COPPER OXIDASE"/>
    <property type="match status" value="1"/>
</dbReference>
<gene>
    <name evidence="5" type="ORF">WA026_006981</name>
</gene>
<dbReference type="PROSITE" id="PS00079">
    <property type="entry name" value="MULTICOPPER_OXIDASE1"/>
    <property type="match status" value="1"/>
</dbReference>
<dbReference type="GO" id="GO:0006826">
    <property type="term" value="P:iron ion transport"/>
    <property type="evidence" value="ECO:0007669"/>
    <property type="project" value="TreeGrafter"/>
</dbReference>
<dbReference type="Pfam" id="PF07731">
    <property type="entry name" value="Cu-oxidase_2"/>
    <property type="match status" value="1"/>
</dbReference>
<keyword evidence="3" id="KW-1133">Transmembrane helix</keyword>
<dbReference type="CDD" id="cd13905">
    <property type="entry name" value="CuRO_3_tcLLC2_insect_like"/>
    <property type="match status" value="1"/>
</dbReference>
<dbReference type="GO" id="GO:0016491">
    <property type="term" value="F:oxidoreductase activity"/>
    <property type="evidence" value="ECO:0007669"/>
    <property type="project" value="UniProtKB-KW"/>
</dbReference>
<evidence type="ECO:0000256" key="3">
    <source>
        <dbReference type="SAM" id="Phobius"/>
    </source>
</evidence>
<dbReference type="InterPro" id="IPR045087">
    <property type="entry name" value="Cu-oxidase_fam"/>
</dbReference>
<keyword evidence="6" id="KW-1185">Reference proteome</keyword>
<name>A0AAW1VBA6_9CUCU</name>
<feature type="transmembrane region" description="Helical" evidence="3">
    <location>
        <begin position="232"/>
        <end position="251"/>
    </location>
</feature>
<dbReference type="InterPro" id="IPR011706">
    <property type="entry name" value="Cu-oxidase_C"/>
</dbReference>
<dbReference type="InterPro" id="IPR002355">
    <property type="entry name" value="Cu_oxidase_Cu_BS"/>
</dbReference>
<accession>A0AAW1VBA6</accession>